<keyword evidence="2" id="KW-1185">Reference proteome</keyword>
<gene>
    <name evidence="1" type="ORF">H1R20_g11946</name>
</gene>
<dbReference type="AlphaFoldDB" id="A0A9W8MDZ4"/>
<name>A0A9W8MDZ4_9AGAR</name>
<evidence type="ECO:0000313" key="2">
    <source>
        <dbReference type="Proteomes" id="UP001140091"/>
    </source>
</evidence>
<dbReference type="EMBL" id="JANBPK010001194">
    <property type="protein sequence ID" value="KAJ2925149.1"/>
    <property type="molecule type" value="Genomic_DNA"/>
</dbReference>
<dbReference type="OrthoDB" id="2322499at2759"/>
<dbReference type="Proteomes" id="UP001140091">
    <property type="component" value="Unassembled WGS sequence"/>
</dbReference>
<feature type="non-terminal residue" evidence="1">
    <location>
        <position position="1"/>
    </location>
</feature>
<protein>
    <submittedName>
        <fullName evidence="1">Uncharacterized protein</fullName>
    </submittedName>
</protein>
<evidence type="ECO:0000313" key="1">
    <source>
        <dbReference type="EMBL" id="KAJ2925149.1"/>
    </source>
</evidence>
<comment type="caution">
    <text evidence="1">The sequence shown here is derived from an EMBL/GenBank/DDBJ whole genome shotgun (WGS) entry which is preliminary data.</text>
</comment>
<accession>A0A9W8MDZ4</accession>
<sequence length="371" mass="43079">MNRRGRNFAKWRAVTKKRYEEWVSQEQGKLTRRRETCKALSIWEEAVKLFTSTKMEAKRQARREEILERLIKEEPGYEAIIDRCKTRTVNQVQSVPGVNGLDPLTEEDWKAIKPMLVDTIESLKIAFEQEDRARLIVDRMEDFHRLYDYYISHNRNVQTPAPWPQQVAKMEPFKSLIYDTPADQTLTEGDFLAHLDAMPHLIESWKEDVAGVLLGLLLESEKTGTAPADTASTKGKEKEKVPDRSILYRATSILVCQRCSILMVHPFVYTHRCRQTSSSFRPYRRGTPYSFDKADQVGVHKQASRCARAIVGALGQDPDTVTWEQLERDNQRVECVRCRAKANPKSRKKCNRLVMNWRSAVRLELSVVWKH</sequence>
<organism evidence="1 2">
    <name type="scientific">Candolleomyces eurysporus</name>
    <dbReference type="NCBI Taxonomy" id="2828524"/>
    <lineage>
        <taxon>Eukaryota</taxon>
        <taxon>Fungi</taxon>
        <taxon>Dikarya</taxon>
        <taxon>Basidiomycota</taxon>
        <taxon>Agaricomycotina</taxon>
        <taxon>Agaricomycetes</taxon>
        <taxon>Agaricomycetidae</taxon>
        <taxon>Agaricales</taxon>
        <taxon>Agaricineae</taxon>
        <taxon>Psathyrellaceae</taxon>
        <taxon>Candolleomyces</taxon>
    </lineage>
</organism>
<reference evidence="1" key="1">
    <citation type="submission" date="2022-06" db="EMBL/GenBank/DDBJ databases">
        <title>Genome Sequence of Candolleomyces eurysporus.</title>
        <authorList>
            <person name="Buettner E."/>
        </authorList>
    </citation>
    <scope>NUCLEOTIDE SEQUENCE</scope>
    <source>
        <strain evidence="1">VTCC 930004</strain>
    </source>
</reference>
<proteinExistence type="predicted"/>